<dbReference type="EMBL" id="FOJB01000001">
    <property type="protein sequence ID" value="SEV88997.1"/>
    <property type="molecule type" value="Genomic_DNA"/>
</dbReference>
<protein>
    <submittedName>
        <fullName evidence="5">Sugar transferase involved in LPS biosynthesis (Colanic, teichoic acid)</fullName>
    </submittedName>
</protein>
<keyword evidence="3" id="KW-0812">Transmembrane</keyword>
<keyword evidence="3" id="KW-1133">Transmembrane helix</keyword>
<dbReference type="PANTHER" id="PTHR30576">
    <property type="entry name" value="COLANIC BIOSYNTHESIS UDP-GLUCOSE LIPID CARRIER TRANSFERASE"/>
    <property type="match status" value="1"/>
</dbReference>
<proteinExistence type="inferred from homology"/>
<comment type="similarity">
    <text evidence="1">Belongs to the bacterial sugar transferase family.</text>
</comment>
<evidence type="ECO:0000256" key="3">
    <source>
        <dbReference type="SAM" id="Phobius"/>
    </source>
</evidence>
<keyword evidence="2" id="KW-0270">Exopolysaccharide synthesis</keyword>
<keyword evidence="3" id="KW-0472">Membrane</keyword>
<sequence>MSHIVPLDGVDLGRMVGMVEVTYSKAELNERKELGMKRLFDIGLALVLCIVVIPTLLVLYVIVTLRDGRPFIYRSERNTTFDKTFDLLKIRTMRTVPDHENVGITGGHKQNRITPMGKFLRAHRLDELPQVWNVLKGEMSFVGPRPPEPRYVQARPNIYRQVLLDRPGITGLASIIFHSHEEKMLAACETQKEAEGVYLRRCVPRKAALDHIYHVNKSLRLDLYILYLTAAKLFPLPGRRARRIRG</sequence>
<feature type="transmembrane region" description="Helical" evidence="3">
    <location>
        <begin position="42"/>
        <end position="65"/>
    </location>
</feature>
<dbReference type="GO" id="GO:0016780">
    <property type="term" value="F:phosphotransferase activity, for other substituted phosphate groups"/>
    <property type="evidence" value="ECO:0007669"/>
    <property type="project" value="TreeGrafter"/>
</dbReference>
<dbReference type="AlphaFoldDB" id="A0A1I0MKZ0"/>
<dbReference type="Pfam" id="PF02397">
    <property type="entry name" value="Bac_transf"/>
    <property type="match status" value="1"/>
</dbReference>
<accession>A0A1I0MKZ0</accession>
<reference evidence="5 6" key="1">
    <citation type="submission" date="2016-10" db="EMBL/GenBank/DDBJ databases">
        <authorList>
            <person name="de Groot N.N."/>
        </authorList>
    </citation>
    <scope>NUCLEOTIDE SEQUENCE [LARGE SCALE GENOMIC DNA]</scope>
    <source>
        <strain evidence="5 6">DSM 29439</strain>
    </source>
</reference>
<evidence type="ECO:0000259" key="4">
    <source>
        <dbReference type="Pfam" id="PF02397"/>
    </source>
</evidence>
<dbReference type="STRING" id="1173584.SAMN05444851_0125"/>
<evidence type="ECO:0000256" key="1">
    <source>
        <dbReference type="ARBA" id="ARBA00006464"/>
    </source>
</evidence>
<name>A0A1I0MKZ0_9RHOB</name>
<evidence type="ECO:0000256" key="2">
    <source>
        <dbReference type="ARBA" id="ARBA00023169"/>
    </source>
</evidence>
<evidence type="ECO:0000313" key="5">
    <source>
        <dbReference type="EMBL" id="SEV88997.1"/>
    </source>
</evidence>
<feature type="domain" description="Bacterial sugar transferase" evidence="4">
    <location>
        <begin position="37"/>
        <end position="234"/>
    </location>
</feature>
<keyword evidence="6" id="KW-1185">Reference proteome</keyword>
<dbReference type="Proteomes" id="UP000199650">
    <property type="component" value="Unassembled WGS sequence"/>
</dbReference>
<dbReference type="InterPro" id="IPR003362">
    <property type="entry name" value="Bact_transf"/>
</dbReference>
<evidence type="ECO:0000313" key="6">
    <source>
        <dbReference type="Proteomes" id="UP000199650"/>
    </source>
</evidence>
<gene>
    <name evidence="5" type="ORF">SAMN05444851_0125</name>
</gene>
<organism evidence="5 6">
    <name type="scientific">Aliiroseovarius sediminilitoris</name>
    <dbReference type="NCBI Taxonomy" id="1173584"/>
    <lineage>
        <taxon>Bacteria</taxon>
        <taxon>Pseudomonadati</taxon>
        <taxon>Pseudomonadota</taxon>
        <taxon>Alphaproteobacteria</taxon>
        <taxon>Rhodobacterales</taxon>
        <taxon>Paracoccaceae</taxon>
        <taxon>Aliiroseovarius</taxon>
    </lineage>
</organism>
<dbReference type="GO" id="GO:0000271">
    <property type="term" value="P:polysaccharide biosynthetic process"/>
    <property type="evidence" value="ECO:0007669"/>
    <property type="project" value="UniProtKB-KW"/>
</dbReference>
<dbReference type="PANTHER" id="PTHR30576:SF20">
    <property type="entry name" value="QUINOVOSAMINEPHOSPHOTRANSFERAE-RELATED"/>
    <property type="match status" value="1"/>
</dbReference>
<keyword evidence="5" id="KW-0808">Transferase</keyword>